<dbReference type="RefSeq" id="WP_012861342.1">
    <property type="nucleotide sequence ID" value="NC_013517.1"/>
</dbReference>
<name>D1AJ60_SEBTE</name>
<dbReference type="InterPro" id="IPR027385">
    <property type="entry name" value="Beta-barrel_OMP"/>
</dbReference>
<keyword evidence="1 2" id="KW-0732">Signal</keyword>
<dbReference type="Proteomes" id="UP000000845">
    <property type="component" value="Chromosome"/>
</dbReference>
<dbReference type="InterPro" id="IPR011250">
    <property type="entry name" value="OMP/PagP_B-barrel"/>
</dbReference>
<evidence type="ECO:0000256" key="2">
    <source>
        <dbReference type="SAM" id="SignalP"/>
    </source>
</evidence>
<dbReference type="SUPFAM" id="SSF56925">
    <property type="entry name" value="OMPA-like"/>
    <property type="match status" value="1"/>
</dbReference>
<protein>
    <recommendedName>
        <fullName evidence="3">Outer membrane protein beta-barrel domain-containing protein</fullName>
    </recommendedName>
</protein>
<dbReference type="STRING" id="526218.Sterm_1891"/>
<keyword evidence="5" id="KW-1185">Reference proteome</keyword>
<accession>D1AJ60</accession>
<reference evidence="4 5" key="2">
    <citation type="journal article" date="2010" name="Stand. Genomic Sci.">
        <title>Complete genome sequence of Sebaldella termitidis type strain (NCTC 11300).</title>
        <authorList>
            <person name="Harmon-Smith M."/>
            <person name="Celia L."/>
            <person name="Chertkov O."/>
            <person name="Lapidus A."/>
            <person name="Copeland A."/>
            <person name="Glavina Del Rio T."/>
            <person name="Nolan M."/>
            <person name="Lucas S."/>
            <person name="Tice H."/>
            <person name="Cheng J.F."/>
            <person name="Han C."/>
            <person name="Detter J.C."/>
            <person name="Bruce D."/>
            <person name="Goodwin L."/>
            <person name="Pitluck S."/>
            <person name="Pati A."/>
            <person name="Liolios K."/>
            <person name="Ivanova N."/>
            <person name="Mavromatis K."/>
            <person name="Mikhailova N."/>
            <person name="Chen A."/>
            <person name="Palaniappan K."/>
            <person name="Land M."/>
            <person name="Hauser L."/>
            <person name="Chang Y.J."/>
            <person name="Jeffries C.D."/>
            <person name="Brettin T."/>
            <person name="Goker M."/>
            <person name="Beck B."/>
            <person name="Bristow J."/>
            <person name="Eisen J.A."/>
            <person name="Markowitz V."/>
            <person name="Hugenholtz P."/>
            <person name="Kyrpides N.C."/>
            <person name="Klenk H.P."/>
            <person name="Chen F."/>
        </authorList>
    </citation>
    <scope>NUCLEOTIDE SEQUENCE [LARGE SCALE GENOMIC DNA]</scope>
    <source>
        <strain evidence="5">ATCC 33386 / NCTC 11300</strain>
    </source>
</reference>
<sequence>MKKLILAGMILAGISSFADEVNIRAGLNAGNWYNEIGEFNTGNSDDLGFEFTVEYMKEVAPNFKLGIGTGYQANPKAEGKNTETEYYVSPGVEYEAKRGFEDKKYYDSIPIYVTGKYEFPINDSWGAYAKVNVGYSFNLEKDDAVWEDYARYEINDVEQPPIYSNSKSYDTKVKDGFYYAVGGGVKYKSFFADIMYQTTFADIEVNGEKDNLDYSRITLGVGYSFGF</sequence>
<dbReference type="Pfam" id="PF13505">
    <property type="entry name" value="OMP_b-brl"/>
    <property type="match status" value="1"/>
</dbReference>
<dbReference type="KEGG" id="str:Sterm_1891"/>
<proteinExistence type="predicted"/>
<evidence type="ECO:0000259" key="3">
    <source>
        <dbReference type="Pfam" id="PF13505"/>
    </source>
</evidence>
<gene>
    <name evidence="4" type="ordered locus">Sterm_1891</name>
</gene>
<reference evidence="5" key="1">
    <citation type="submission" date="2009-09" db="EMBL/GenBank/DDBJ databases">
        <title>The complete chromosome of Sebaldella termitidis ATCC 33386.</title>
        <authorList>
            <consortium name="US DOE Joint Genome Institute (JGI-PGF)"/>
            <person name="Lucas S."/>
            <person name="Copeland A."/>
            <person name="Lapidus A."/>
            <person name="Glavina del Rio T."/>
            <person name="Dalin E."/>
            <person name="Tice H."/>
            <person name="Bruce D."/>
            <person name="Goodwin L."/>
            <person name="Pitluck S."/>
            <person name="Kyrpides N."/>
            <person name="Mavromatis K."/>
            <person name="Ivanova N."/>
            <person name="Mikhailova N."/>
            <person name="Sims D."/>
            <person name="Meincke L."/>
            <person name="Brettin T."/>
            <person name="Detter J.C."/>
            <person name="Han C."/>
            <person name="Larimer F."/>
            <person name="Land M."/>
            <person name="Hauser L."/>
            <person name="Markowitz V."/>
            <person name="Cheng J.F."/>
            <person name="Hugenholtz P."/>
            <person name="Woyke T."/>
            <person name="Wu D."/>
            <person name="Eisen J.A."/>
        </authorList>
    </citation>
    <scope>NUCLEOTIDE SEQUENCE [LARGE SCALE GENOMIC DNA]</scope>
    <source>
        <strain evidence="5">ATCC 33386 / NCTC 11300</strain>
    </source>
</reference>
<evidence type="ECO:0000313" key="5">
    <source>
        <dbReference type="Proteomes" id="UP000000845"/>
    </source>
</evidence>
<dbReference type="AlphaFoldDB" id="D1AJ60"/>
<dbReference type="HOGENOM" id="CLU_092722_1_0_0"/>
<evidence type="ECO:0000313" key="4">
    <source>
        <dbReference type="EMBL" id="ACZ08748.1"/>
    </source>
</evidence>
<dbReference type="EMBL" id="CP001739">
    <property type="protein sequence ID" value="ACZ08748.1"/>
    <property type="molecule type" value="Genomic_DNA"/>
</dbReference>
<organism evidence="4 5">
    <name type="scientific">Sebaldella termitidis (strain ATCC 33386 / NCTC 11300)</name>
    <dbReference type="NCBI Taxonomy" id="526218"/>
    <lineage>
        <taxon>Bacteria</taxon>
        <taxon>Fusobacteriati</taxon>
        <taxon>Fusobacteriota</taxon>
        <taxon>Fusobacteriia</taxon>
        <taxon>Fusobacteriales</taxon>
        <taxon>Leptotrichiaceae</taxon>
        <taxon>Sebaldella</taxon>
    </lineage>
</organism>
<feature type="chain" id="PRO_5003020844" description="Outer membrane protein beta-barrel domain-containing protein" evidence="2">
    <location>
        <begin position="19"/>
        <end position="227"/>
    </location>
</feature>
<evidence type="ECO:0000256" key="1">
    <source>
        <dbReference type="ARBA" id="ARBA00022729"/>
    </source>
</evidence>
<dbReference type="eggNOG" id="COG3637">
    <property type="taxonomic scope" value="Bacteria"/>
</dbReference>
<feature type="signal peptide" evidence="2">
    <location>
        <begin position="1"/>
        <end position="18"/>
    </location>
</feature>
<dbReference type="Gene3D" id="2.40.160.20">
    <property type="match status" value="1"/>
</dbReference>
<feature type="domain" description="Outer membrane protein beta-barrel" evidence="3">
    <location>
        <begin position="5"/>
        <end position="225"/>
    </location>
</feature>